<organism evidence="3 4">
    <name type="scientific">Peptacetobacter hominis</name>
    <dbReference type="NCBI Taxonomy" id="2743610"/>
    <lineage>
        <taxon>Bacteria</taxon>
        <taxon>Bacillati</taxon>
        <taxon>Bacillota</taxon>
        <taxon>Clostridia</taxon>
        <taxon>Peptostreptococcales</taxon>
        <taxon>Peptostreptococcaceae</taxon>
        <taxon>Peptacetobacter</taxon>
    </lineage>
</organism>
<dbReference type="HAMAP" id="MF_01448">
    <property type="entry name" value="UPF0473"/>
    <property type="match status" value="1"/>
</dbReference>
<keyword evidence="4" id="KW-1185">Reference proteome</keyword>
<dbReference type="RefSeq" id="WP_142535874.1">
    <property type="nucleotide sequence ID" value="NZ_SGJB01000008.1"/>
</dbReference>
<dbReference type="EMBL" id="SGJB01000008">
    <property type="protein sequence ID" value="TQQ84604.1"/>
    <property type="molecule type" value="Genomic_DNA"/>
</dbReference>
<dbReference type="OrthoDB" id="9811971at2"/>
<evidence type="ECO:0000256" key="1">
    <source>
        <dbReference type="ARBA" id="ARBA00008439"/>
    </source>
</evidence>
<gene>
    <name evidence="3" type="ORF">EXD82_05270</name>
</gene>
<accession>A0A544QV85</accession>
<dbReference type="PANTHER" id="PTHR40066:SF1">
    <property type="entry name" value="UPF0473 PROTEIN CBO2561_CLC_2432"/>
    <property type="match status" value="1"/>
</dbReference>
<dbReference type="PANTHER" id="PTHR40066">
    <property type="entry name" value="UPF0473 PROTEIN CBO2561/CLC_2432"/>
    <property type="match status" value="1"/>
</dbReference>
<comment type="caution">
    <text evidence="3">The sequence shown here is derived from an EMBL/GenBank/DDBJ whole genome shotgun (WGS) entry which is preliminary data.</text>
</comment>
<name>A0A544QV85_9FIRM</name>
<dbReference type="Proteomes" id="UP000317863">
    <property type="component" value="Unassembled WGS sequence"/>
</dbReference>
<proteinExistence type="inferred from homology"/>
<reference evidence="3 4" key="1">
    <citation type="submission" date="2019-02" db="EMBL/GenBank/DDBJ databases">
        <title>Peptostreptococcaceae bacterium ZHW00191 nov., a new bacterium isolated from the human gut.</title>
        <authorList>
            <person name="Zhou H.-W."/>
            <person name="Chen X.-J."/>
        </authorList>
    </citation>
    <scope>NUCLEOTIDE SEQUENCE [LARGE SCALE GENOMIC DNA]</scope>
    <source>
        <strain evidence="3 4">ZHW00191</strain>
    </source>
</reference>
<protein>
    <recommendedName>
        <fullName evidence="2">UPF0473 protein EXD82_05270</fullName>
    </recommendedName>
</protein>
<dbReference type="AlphaFoldDB" id="A0A544QV85"/>
<dbReference type="InterPro" id="IPR009711">
    <property type="entry name" value="UPF0473"/>
</dbReference>
<sequence length="93" mass="10783">MENNINTVDENIVKLIDENGNEIEFEIILTLEAEGKEYAILMPVEDNDEEEAYIYRIEEDAQGEMLVPLEDDDEYETVVAVYEAIMEEEGLNY</sequence>
<evidence type="ECO:0000313" key="3">
    <source>
        <dbReference type="EMBL" id="TQQ84604.1"/>
    </source>
</evidence>
<comment type="similarity">
    <text evidence="1 2">Belongs to the UPF0473 family.</text>
</comment>
<evidence type="ECO:0000313" key="4">
    <source>
        <dbReference type="Proteomes" id="UP000317863"/>
    </source>
</evidence>
<dbReference type="Pfam" id="PF06949">
    <property type="entry name" value="DUF1292"/>
    <property type="match status" value="1"/>
</dbReference>
<evidence type="ECO:0000256" key="2">
    <source>
        <dbReference type="HAMAP-Rule" id="MF_01448"/>
    </source>
</evidence>